<evidence type="ECO:0000313" key="2">
    <source>
        <dbReference type="Proteomes" id="UP001595833"/>
    </source>
</evidence>
<name>A0ABV9Y572_9PSEU</name>
<comment type="caution">
    <text evidence="1">The sequence shown here is derived from an EMBL/GenBank/DDBJ whole genome shotgun (WGS) entry which is preliminary data.</text>
</comment>
<keyword evidence="2" id="KW-1185">Reference proteome</keyword>
<sequence>MSVATEAARIRDLFQQVEEIEEVASSLSEDDERRRKLHGVVAKALRGAPPVRPVVAGELLALTEKTVKAWAREGVLAIHSQEPRMLLDAARLHEVLHVVLELRRAGRTRGLLDEVHRKLSGTAPPERAGLAPDEPRRRARDVLIAVAGTPVAGVPAVGPRGADRLVAESRALAESRP</sequence>
<dbReference type="Proteomes" id="UP001595833">
    <property type="component" value="Unassembled WGS sequence"/>
</dbReference>
<gene>
    <name evidence="1" type="ORF">ACFPFM_29445</name>
</gene>
<protein>
    <submittedName>
        <fullName evidence="1">Uncharacterized protein</fullName>
    </submittedName>
</protein>
<dbReference type="RefSeq" id="WP_344036150.1">
    <property type="nucleotide sequence ID" value="NZ_BAAAKE010000004.1"/>
</dbReference>
<reference evidence="2" key="1">
    <citation type="journal article" date="2019" name="Int. J. Syst. Evol. Microbiol.">
        <title>The Global Catalogue of Microorganisms (GCM) 10K type strain sequencing project: providing services to taxonomists for standard genome sequencing and annotation.</title>
        <authorList>
            <consortium name="The Broad Institute Genomics Platform"/>
            <consortium name="The Broad Institute Genome Sequencing Center for Infectious Disease"/>
            <person name="Wu L."/>
            <person name="Ma J."/>
        </authorList>
    </citation>
    <scope>NUCLEOTIDE SEQUENCE [LARGE SCALE GENOMIC DNA]</scope>
    <source>
        <strain evidence="2">KCTC 12848</strain>
    </source>
</reference>
<dbReference type="EMBL" id="JBHSJB010000028">
    <property type="protein sequence ID" value="MFC5057860.1"/>
    <property type="molecule type" value="Genomic_DNA"/>
</dbReference>
<organism evidence="1 2">
    <name type="scientific">Saccharothrix xinjiangensis</name>
    <dbReference type="NCBI Taxonomy" id="204798"/>
    <lineage>
        <taxon>Bacteria</taxon>
        <taxon>Bacillati</taxon>
        <taxon>Actinomycetota</taxon>
        <taxon>Actinomycetes</taxon>
        <taxon>Pseudonocardiales</taxon>
        <taxon>Pseudonocardiaceae</taxon>
        <taxon>Saccharothrix</taxon>
    </lineage>
</organism>
<evidence type="ECO:0000313" key="1">
    <source>
        <dbReference type="EMBL" id="MFC5057860.1"/>
    </source>
</evidence>
<proteinExistence type="predicted"/>
<accession>A0ABV9Y572</accession>